<dbReference type="NCBIfam" id="TIGR00702">
    <property type="entry name" value="YcaO-type kinase domain"/>
    <property type="match status" value="1"/>
</dbReference>
<dbReference type="PROSITE" id="PS51664">
    <property type="entry name" value="YCAO"/>
    <property type="match status" value="1"/>
</dbReference>
<dbReference type="InterPro" id="IPR027624">
    <property type="entry name" value="TOMM_cyclo_SagD"/>
</dbReference>
<dbReference type="Gene3D" id="3.90.930.60">
    <property type="match status" value="1"/>
</dbReference>
<dbReference type="PANTHER" id="PTHR37809:SF1">
    <property type="entry name" value="RIBOSOMAL PROTEIN S12 METHYLTHIOTRANSFERASE ACCESSORY FACTOR YCAO"/>
    <property type="match status" value="1"/>
</dbReference>
<feature type="domain" description="YcaO" evidence="1">
    <location>
        <begin position="391"/>
        <end position="759"/>
    </location>
</feature>
<dbReference type="Gene3D" id="3.30.160.660">
    <property type="match status" value="1"/>
</dbReference>
<proteinExistence type="predicted"/>
<keyword evidence="3" id="KW-1185">Reference proteome</keyword>
<dbReference type="InterPro" id="IPR035985">
    <property type="entry name" value="Ubiquitin-activating_enz"/>
</dbReference>
<dbReference type="PANTHER" id="PTHR37809">
    <property type="entry name" value="RIBOSOMAL PROTEIN S12 METHYLTHIOTRANSFERASE ACCESSORY FACTOR YCAO"/>
    <property type="match status" value="1"/>
</dbReference>
<dbReference type="InterPro" id="IPR022291">
    <property type="entry name" value="Bacteriocin_synth_cyclodeHase"/>
</dbReference>
<dbReference type="SUPFAM" id="SSF69572">
    <property type="entry name" value="Activating enzymes of the ubiquitin-like proteins"/>
    <property type="match status" value="1"/>
</dbReference>
<dbReference type="Proteomes" id="UP001589610">
    <property type="component" value="Unassembled WGS sequence"/>
</dbReference>
<reference evidence="2 3" key="1">
    <citation type="submission" date="2024-09" db="EMBL/GenBank/DDBJ databases">
        <authorList>
            <person name="Sun Q."/>
            <person name="Mori K."/>
        </authorList>
    </citation>
    <scope>NUCLEOTIDE SEQUENCE [LARGE SCALE GENOMIC DNA]</scope>
    <source>
        <strain evidence="2 3">JCM 3028</strain>
    </source>
</reference>
<gene>
    <name evidence="2" type="ORF">ACFFRH_10340</name>
</gene>
<sequence>MKDPIDDRAASPLIGFKRHLRAVTIPGEAVYLTSARGTVALSGGRIQVLAPLLDGGHTLAEVRRRVAPEISAAQLGRILGRLAEANLVGSRRPPRGGADVASEAYWDLGRVDADRAASALAESSVRLVALGGVDTGPVTEALRSAGVAVEEDGDRPAALTLVLCDDYLDPELERVNERRLADGRPWLLAKPTGADLWVGPFFRPGEGPCWSCLTTRLRGHRRGEARLRNVSKTGVVSPPDASLPLTRALGAQFAALEAAKWLAGARDEHQDTVWTLDTFSLEGLRHRVERRPQCPSCGDSGLVAASVGRPVVIASRSKAAVGGNGHRALASELVWERYRHLADPLTGITDEIRRDPRSPSFLHCYLSGPNLALTDDSLSAMRAGLRQQSGGKGSTDIEARVGALCEAVERHCGSRHGDEPTVRDSLRGLGERAVRPDECQHFHRRQFEDRTRWNAESMAFQHVPEPFDDEEVVEWTPVWSLTAKRHRLLPTDLLYFSRSGHPSVRATSNGNAAGSSVEDAIVQGFLELVERDAVAIWWYNRTRQPAVDLGSFGDPWITGLRARYEDIGREFWLLDVTSDLGIPVMVAISRRVDKPAEDIMLGFGAHFDPRIAARRALTELGQLLPAVAGARADGTGYGPTDRHIQEWWLTATTGNQPYLRPHEKRAPRTLRGYAYTPRGDLREDVEHIVTLAGRMGLDVLVLDQTRPDIGMPVVKVVVPGLRHFWARFGPGRLYDVPVLLGRLDRATAYEDLNPIPLFM</sequence>
<dbReference type="RefSeq" id="WP_386155891.1">
    <property type="nucleotide sequence ID" value="NZ_JBHMBS010000004.1"/>
</dbReference>
<dbReference type="Pfam" id="PF02624">
    <property type="entry name" value="YcaO"/>
    <property type="match status" value="1"/>
</dbReference>
<dbReference type="Gene3D" id="3.40.50.720">
    <property type="entry name" value="NAD(P)-binding Rossmann-like Domain"/>
    <property type="match status" value="1"/>
</dbReference>
<evidence type="ECO:0000259" key="1">
    <source>
        <dbReference type="PROSITE" id="PS51664"/>
    </source>
</evidence>
<protein>
    <submittedName>
        <fullName evidence="2">TOMM leader peptide-binding protein</fullName>
    </submittedName>
</protein>
<organism evidence="2 3">
    <name type="scientific">Streptosporangium vulgare</name>
    <dbReference type="NCBI Taxonomy" id="46190"/>
    <lineage>
        <taxon>Bacteria</taxon>
        <taxon>Bacillati</taxon>
        <taxon>Actinomycetota</taxon>
        <taxon>Actinomycetes</taxon>
        <taxon>Streptosporangiales</taxon>
        <taxon>Streptosporangiaceae</taxon>
        <taxon>Streptosporangium</taxon>
    </lineage>
</organism>
<evidence type="ECO:0000313" key="3">
    <source>
        <dbReference type="Proteomes" id="UP001589610"/>
    </source>
</evidence>
<accession>A0ABV5TC42</accession>
<dbReference type="Gene3D" id="3.30.1330.230">
    <property type="match status" value="1"/>
</dbReference>
<dbReference type="InterPro" id="IPR003776">
    <property type="entry name" value="YcaO-like_dom"/>
</dbReference>
<dbReference type="EMBL" id="JBHMBS010000004">
    <property type="protein sequence ID" value="MFB9675886.1"/>
    <property type="molecule type" value="Genomic_DNA"/>
</dbReference>
<comment type="caution">
    <text evidence="2">The sequence shown here is derived from an EMBL/GenBank/DDBJ whole genome shotgun (WGS) entry which is preliminary data.</text>
</comment>
<dbReference type="NCBIfam" id="TIGR03882">
    <property type="entry name" value="cyclo_dehyd_2"/>
    <property type="match status" value="1"/>
</dbReference>
<dbReference type="NCBIfam" id="TIGR03604">
    <property type="entry name" value="TOMM_cyclo_SagD"/>
    <property type="match status" value="1"/>
</dbReference>
<dbReference type="Gene3D" id="3.30.40.250">
    <property type="match status" value="1"/>
</dbReference>
<evidence type="ECO:0000313" key="2">
    <source>
        <dbReference type="EMBL" id="MFB9675886.1"/>
    </source>
</evidence>
<name>A0ABV5TC42_9ACTN</name>